<gene>
    <name evidence="2" type="ORF">H8R23_04315</name>
</gene>
<proteinExistence type="predicted"/>
<dbReference type="Proteomes" id="UP000629963">
    <property type="component" value="Unassembled WGS sequence"/>
</dbReference>
<evidence type="ECO:0000256" key="1">
    <source>
        <dbReference type="SAM" id="SignalP"/>
    </source>
</evidence>
<name>A0ABR7J5A5_9FLAO</name>
<evidence type="ECO:0000313" key="3">
    <source>
        <dbReference type="Proteomes" id="UP000629963"/>
    </source>
</evidence>
<dbReference type="EMBL" id="JACRUJ010000001">
    <property type="protein sequence ID" value="MBC5840621.1"/>
    <property type="molecule type" value="Genomic_DNA"/>
</dbReference>
<keyword evidence="3" id="KW-1185">Reference proteome</keyword>
<evidence type="ECO:0000313" key="2">
    <source>
        <dbReference type="EMBL" id="MBC5840621.1"/>
    </source>
</evidence>
<accession>A0ABR7J5A5</accession>
<keyword evidence="1" id="KW-0732">Signal</keyword>
<dbReference type="RefSeq" id="WP_187009183.1">
    <property type="nucleotide sequence ID" value="NZ_JACRUI010000001.1"/>
</dbReference>
<organism evidence="2 3">
    <name type="scientific">Flavobacterium kayseriense</name>
    <dbReference type="NCBI Taxonomy" id="2764714"/>
    <lineage>
        <taxon>Bacteria</taxon>
        <taxon>Pseudomonadati</taxon>
        <taxon>Bacteroidota</taxon>
        <taxon>Flavobacteriia</taxon>
        <taxon>Flavobacteriales</taxon>
        <taxon>Flavobacteriaceae</taxon>
        <taxon>Flavobacterium</taxon>
    </lineage>
</organism>
<sequence>MKKTILFLLLIYQSASFSQVLLTSYDFDFNNKGENVQIFNAENTETHDVFVFAVNGQNITILKYNNALFLMDQFTVSFANPENKRIIGYSFNNDGNPTLYWSSSVLDEIIITKYYFESKTLKNLKFRVPSPSDYVVATFQKNNSFCLLSKNVSEEILTSYIFNEGIAEQTIFDFSPYKFLNKRLQIIPFYDLINENPLEKMELKNYNPLYKSSSPSKFYIVDDKIILTLDQNSKQTQVFELNLKNHTLIEKLFSKPKPQKTSYGSNSFFSDNKLFQVKANTEELLLEVKNYDSEELIKSISIPKKENIYFKNSPLTIKKESQKLKTIKNTSLFLKYLNNLNIGISVYHNNNNNFVTIGGSPNIQYYEEPTFHNINDDEYTLKENYQNNNVVPIHTETVFFESSWDKKLEFISSRQEPFAIDNISYFISQQKEITLENIIKFKDYYILGYYDSNKKSYIMRKFTDGYN</sequence>
<protein>
    <submittedName>
        <fullName evidence="2">Uncharacterized protein</fullName>
    </submittedName>
</protein>
<feature type="signal peptide" evidence="1">
    <location>
        <begin position="1"/>
        <end position="18"/>
    </location>
</feature>
<reference evidence="2 3" key="1">
    <citation type="submission" date="2020-08" db="EMBL/GenBank/DDBJ databases">
        <title>Description of novel Flavobacterium F-380 isolate.</title>
        <authorList>
            <person name="Saticioglu I.B."/>
            <person name="Duman M."/>
            <person name="Altun S."/>
        </authorList>
    </citation>
    <scope>NUCLEOTIDE SEQUENCE [LARGE SCALE GENOMIC DNA]</scope>
    <source>
        <strain evidence="2 3">F-380</strain>
    </source>
</reference>
<feature type="chain" id="PRO_5046264723" evidence="1">
    <location>
        <begin position="19"/>
        <end position="467"/>
    </location>
</feature>
<comment type="caution">
    <text evidence="2">The sequence shown here is derived from an EMBL/GenBank/DDBJ whole genome shotgun (WGS) entry which is preliminary data.</text>
</comment>